<dbReference type="Proteomes" id="UP000632222">
    <property type="component" value="Unassembled WGS sequence"/>
</dbReference>
<keyword evidence="4" id="KW-1185">Reference proteome</keyword>
<protein>
    <submittedName>
        <fullName evidence="3">Peptidase C39</fullName>
    </submittedName>
</protein>
<evidence type="ECO:0000313" key="3">
    <source>
        <dbReference type="EMBL" id="GGJ25981.1"/>
    </source>
</evidence>
<sequence>MKSRSLSLLFLFFLLFMTAHARTTLQTFNAEALQQGSLKQLSAGPTLKLAAGQTTGTLESAEVSVPDFDTLILSWNGRSPVGTQMLLEARVYMDDHWSRYFVLGIWSEDDKVRRSVNGQQDADAKVLTDTLKLSKKGSKYQYRVTLQSNSTGQSNKAGLTPELRNITVMTSAETKPATYPPNKTVWGKVLDVPGRSQAIYPEGVLWCSPASISMMLKYYGVDLSVRDAARKTHDPGYGGSGNWVFNMAVVGGYGLNAHVTRLENLGEVEKWIAKGVPVVISAAWKRGELPHAFLPQSPGHLMVVIGFDRNGNVVVNDPAGKDDTHVRITYDRAILEKLWLQHSGGMAYIIQKP</sequence>
<keyword evidence="1" id="KW-0732">Signal</keyword>
<feature type="chain" id="PRO_5045832568" evidence="1">
    <location>
        <begin position="22"/>
        <end position="353"/>
    </location>
</feature>
<dbReference type="InterPro" id="IPR039563">
    <property type="entry name" value="Peptidase_C39_single_dom"/>
</dbReference>
<organism evidence="3 4">
    <name type="scientific">Deinococcus roseus</name>
    <dbReference type="NCBI Taxonomy" id="392414"/>
    <lineage>
        <taxon>Bacteria</taxon>
        <taxon>Thermotogati</taxon>
        <taxon>Deinococcota</taxon>
        <taxon>Deinococci</taxon>
        <taxon>Deinococcales</taxon>
        <taxon>Deinococcaceae</taxon>
        <taxon>Deinococcus</taxon>
    </lineage>
</organism>
<comment type="caution">
    <text evidence="3">The sequence shown here is derived from an EMBL/GenBank/DDBJ whole genome shotgun (WGS) entry which is preliminary data.</text>
</comment>
<dbReference type="Gene3D" id="3.90.70.10">
    <property type="entry name" value="Cysteine proteinases"/>
    <property type="match status" value="1"/>
</dbReference>
<name>A0ABQ2CW12_9DEIO</name>
<proteinExistence type="predicted"/>
<accession>A0ABQ2CW12</accession>
<reference evidence="4" key="1">
    <citation type="journal article" date="2019" name="Int. J. Syst. Evol. Microbiol.">
        <title>The Global Catalogue of Microorganisms (GCM) 10K type strain sequencing project: providing services to taxonomists for standard genome sequencing and annotation.</title>
        <authorList>
            <consortium name="The Broad Institute Genomics Platform"/>
            <consortium name="The Broad Institute Genome Sequencing Center for Infectious Disease"/>
            <person name="Wu L."/>
            <person name="Ma J."/>
        </authorList>
    </citation>
    <scope>NUCLEOTIDE SEQUENCE [LARGE SCALE GENOMIC DNA]</scope>
    <source>
        <strain evidence="4">JCM 14370</strain>
    </source>
</reference>
<dbReference type="Pfam" id="PF13529">
    <property type="entry name" value="Peptidase_C39_2"/>
    <property type="match status" value="1"/>
</dbReference>
<dbReference type="EMBL" id="BMOD01000002">
    <property type="protein sequence ID" value="GGJ25981.1"/>
    <property type="molecule type" value="Genomic_DNA"/>
</dbReference>
<dbReference type="RefSeq" id="WP_189000832.1">
    <property type="nucleotide sequence ID" value="NZ_BMOD01000002.1"/>
</dbReference>
<evidence type="ECO:0000256" key="1">
    <source>
        <dbReference type="SAM" id="SignalP"/>
    </source>
</evidence>
<evidence type="ECO:0000259" key="2">
    <source>
        <dbReference type="Pfam" id="PF13529"/>
    </source>
</evidence>
<gene>
    <name evidence="3" type="ORF">GCM10008938_10180</name>
</gene>
<evidence type="ECO:0000313" key="4">
    <source>
        <dbReference type="Proteomes" id="UP000632222"/>
    </source>
</evidence>
<feature type="domain" description="Peptidase C39-like" evidence="2">
    <location>
        <begin position="190"/>
        <end position="319"/>
    </location>
</feature>
<feature type="signal peptide" evidence="1">
    <location>
        <begin position="1"/>
        <end position="21"/>
    </location>
</feature>
<dbReference type="InterPro" id="IPR039564">
    <property type="entry name" value="Peptidase_C39-like"/>
</dbReference>
<dbReference type="CDD" id="cd02549">
    <property type="entry name" value="Peptidase_C39A"/>
    <property type="match status" value="1"/>
</dbReference>